<organism evidence="3 4">
    <name type="scientific">Caenorhabditis auriculariae</name>
    <dbReference type="NCBI Taxonomy" id="2777116"/>
    <lineage>
        <taxon>Eukaryota</taxon>
        <taxon>Metazoa</taxon>
        <taxon>Ecdysozoa</taxon>
        <taxon>Nematoda</taxon>
        <taxon>Chromadorea</taxon>
        <taxon>Rhabditida</taxon>
        <taxon>Rhabditina</taxon>
        <taxon>Rhabditomorpha</taxon>
        <taxon>Rhabditoidea</taxon>
        <taxon>Rhabditidae</taxon>
        <taxon>Peloderinae</taxon>
        <taxon>Caenorhabditis</taxon>
    </lineage>
</organism>
<reference evidence="3" key="1">
    <citation type="submission" date="2020-10" db="EMBL/GenBank/DDBJ databases">
        <authorList>
            <person name="Kikuchi T."/>
        </authorList>
    </citation>
    <scope>NUCLEOTIDE SEQUENCE</scope>
    <source>
        <strain evidence="3">NKZ352</strain>
    </source>
</reference>
<feature type="compositionally biased region" description="Acidic residues" evidence="1">
    <location>
        <begin position="78"/>
        <end position="93"/>
    </location>
</feature>
<dbReference type="InterPro" id="IPR027911">
    <property type="entry name" value="DUF4604"/>
</dbReference>
<sequence>MLFARGLRCTIPTRTAVKALEFTTKISVIMPGKGGKGGGKLTYNQKAGISFVEQDEPDFIKEMKAKLGYREPAKLEDKFEEEAGPGDIDDDETELMRLKEEDRPQVVVLDESTDLSKEELHKELAAKKKEEDDKLISEGKIKFKKPVKRNAEGNPEPEDEKEKKKRKEENKDKKVERSLLSFGDDEEDE</sequence>
<dbReference type="Proteomes" id="UP000835052">
    <property type="component" value="Unassembled WGS sequence"/>
</dbReference>
<feature type="compositionally biased region" description="Basic and acidic residues" evidence="1">
    <location>
        <begin position="114"/>
        <end position="141"/>
    </location>
</feature>
<evidence type="ECO:0000313" key="4">
    <source>
        <dbReference type="Proteomes" id="UP000835052"/>
    </source>
</evidence>
<accession>A0A8S1GQ10</accession>
<name>A0A8S1GQ10_9PELO</name>
<dbReference type="AlphaFoldDB" id="A0A8S1GQ10"/>
<evidence type="ECO:0000313" key="3">
    <source>
        <dbReference type="EMBL" id="CAD6184872.1"/>
    </source>
</evidence>
<protein>
    <recommendedName>
        <fullName evidence="2">DUF4604 domain-containing protein</fullName>
    </recommendedName>
</protein>
<gene>
    <name evidence="3" type="ORF">CAUJ_LOCUS791</name>
</gene>
<comment type="caution">
    <text evidence="3">The sequence shown here is derived from an EMBL/GenBank/DDBJ whole genome shotgun (WGS) entry which is preliminary data.</text>
</comment>
<dbReference type="PANTHER" id="PTHR31195">
    <property type="entry name" value="GEO02494P1"/>
    <property type="match status" value="1"/>
</dbReference>
<dbReference type="OrthoDB" id="10043580at2759"/>
<proteinExistence type="predicted"/>
<dbReference type="EMBL" id="CAJGYM010000001">
    <property type="protein sequence ID" value="CAD6184872.1"/>
    <property type="molecule type" value="Genomic_DNA"/>
</dbReference>
<feature type="domain" description="DUF4604" evidence="2">
    <location>
        <begin position="49"/>
        <end position="186"/>
    </location>
</feature>
<feature type="compositionally biased region" description="Basic and acidic residues" evidence="1">
    <location>
        <begin position="167"/>
        <end position="177"/>
    </location>
</feature>
<dbReference type="InterPro" id="IPR040219">
    <property type="entry name" value="KIAA1143-like"/>
</dbReference>
<dbReference type="Pfam" id="PF15377">
    <property type="entry name" value="DUF4604"/>
    <property type="match status" value="1"/>
</dbReference>
<keyword evidence="4" id="KW-1185">Reference proteome</keyword>
<evidence type="ECO:0000256" key="1">
    <source>
        <dbReference type="SAM" id="MobiDB-lite"/>
    </source>
</evidence>
<feature type="compositionally biased region" description="Basic and acidic residues" evidence="1">
    <location>
        <begin position="94"/>
        <end position="104"/>
    </location>
</feature>
<dbReference type="PANTHER" id="PTHR31195:SF2">
    <property type="entry name" value="GEO02494P1"/>
    <property type="match status" value="1"/>
</dbReference>
<evidence type="ECO:0000259" key="2">
    <source>
        <dbReference type="Pfam" id="PF15377"/>
    </source>
</evidence>
<feature type="region of interest" description="Disordered" evidence="1">
    <location>
        <begin position="71"/>
        <end position="189"/>
    </location>
</feature>